<dbReference type="AlphaFoldDB" id="A0AAE3XRB4"/>
<dbReference type="Pfam" id="PF13673">
    <property type="entry name" value="Acetyltransf_10"/>
    <property type="match status" value="1"/>
</dbReference>
<name>A0AAE3XRB4_9BACT</name>
<evidence type="ECO:0000259" key="1">
    <source>
        <dbReference type="PROSITE" id="PS51186"/>
    </source>
</evidence>
<feature type="domain" description="N-acetyltransferase" evidence="1">
    <location>
        <begin position="19"/>
        <end position="180"/>
    </location>
</feature>
<dbReference type="InterPro" id="IPR016181">
    <property type="entry name" value="Acyl_CoA_acyltransferase"/>
</dbReference>
<dbReference type="EMBL" id="JAVDQD010000004">
    <property type="protein sequence ID" value="MDR6240466.1"/>
    <property type="molecule type" value="Genomic_DNA"/>
</dbReference>
<dbReference type="Gene3D" id="3.40.630.30">
    <property type="match status" value="1"/>
</dbReference>
<dbReference type="SUPFAM" id="SSF55729">
    <property type="entry name" value="Acyl-CoA N-acyltransferases (Nat)"/>
    <property type="match status" value="1"/>
</dbReference>
<dbReference type="GO" id="GO:0005840">
    <property type="term" value="C:ribosome"/>
    <property type="evidence" value="ECO:0007669"/>
    <property type="project" value="UniProtKB-KW"/>
</dbReference>
<organism evidence="2 3">
    <name type="scientific">Aureibacter tunicatorum</name>
    <dbReference type="NCBI Taxonomy" id="866807"/>
    <lineage>
        <taxon>Bacteria</taxon>
        <taxon>Pseudomonadati</taxon>
        <taxon>Bacteroidota</taxon>
        <taxon>Cytophagia</taxon>
        <taxon>Cytophagales</taxon>
        <taxon>Persicobacteraceae</taxon>
        <taxon>Aureibacter</taxon>
    </lineage>
</organism>
<reference evidence="2" key="1">
    <citation type="submission" date="2023-07" db="EMBL/GenBank/DDBJ databases">
        <title>Genomic Encyclopedia of Type Strains, Phase IV (KMG-IV): sequencing the most valuable type-strain genomes for metagenomic binning, comparative biology and taxonomic classification.</title>
        <authorList>
            <person name="Goeker M."/>
        </authorList>
    </citation>
    <scope>NUCLEOTIDE SEQUENCE</scope>
    <source>
        <strain evidence="2">DSM 26174</strain>
    </source>
</reference>
<dbReference type="InterPro" id="IPR000182">
    <property type="entry name" value="GNAT_dom"/>
</dbReference>
<keyword evidence="3" id="KW-1185">Reference proteome</keyword>
<evidence type="ECO:0000313" key="2">
    <source>
        <dbReference type="EMBL" id="MDR6240466.1"/>
    </source>
</evidence>
<dbReference type="Proteomes" id="UP001185092">
    <property type="component" value="Unassembled WGS sequence"/>
</dbReference>
<accession>A0AAE3XRB4</accession>
<keyword evidence="2" id="KW-0689">Ribosomal protein</keyword>
<protein>
    <submittedName>
        <fullName evidence="2">Ribosomal protein S18 acetylase RimI-like enzyme</fullName>
    </submittedName>
</protein>
<evidence type="ECO:0000313" key="3">
    <source>
        <dbReference type="Proteomes" id="UP001185092"/>
    </source>
</evidence>
<dbReference type="GO" id="GO:0016747">
    <property type="term" value="F:acyltransferase activity, transferring groups other than amino-acyl groups"/>
    <property type="evidence" value="ECO:0007669"/>
    <property type="project" value="InterPro"/>
</dbReference>
<dbReference type="CDD" id="cd04301">
    <property type="entry name" value="NAT_SF"/>
    <property type="match status" value="1"/>
</dbReference>
<dbReference type="PROSITE" id="PS51186">
    <property type="entry name" value="GNAT"/>
    <property type="match status" value="1"/>
</dbReference>
<dbReference type="RefSeq" id="WP_309940416.1">
    <property type="nucleotide sequence ID" value="NZ_AP025305.1"/>
</dbReference>
<keyword evidence="2" id="KW-0687">Ribonucleoprotein</keyword>
<gene>
    <name evidence="2" type="ORF">HNQ88_003532</name>
</gene>
<comment type="caution">
    <text evidence="2">The sequence shown here is derived from an EMBL/GenBank/DDBJ whole genome shotgun (WGS) entry which is preliminary data.</text>
</comment>
<sequence>MDIALQTMINEKAVEREQIRIILAKSSNDLIIIEKLAHEIWHEHYTPIIGKNQVEYMIEKFQSTQNMSDQIDEGYEYYLVTNNDEPCGYLSIQVRENSLFLSKLYLLKSYRGSGIGKVMLGKVINRATESDQKCIELTVNKYNSDTIKAYKKMDFKIVKEAVFDIGGGYVMDDYVMTKEL</sequence>
<proteinExistence type="predicted"/>